<evidence type="ECO:0000313" key="1">
    <source>
        <dbReference type="EMBL" id="KAG5916199.1"/>
    </source>
</evidence>
<proteinExistence type="predicted"/>
<organism evidence="1 2">
    <name type="scientific">Claviceps africana</name>
    <dbReference type="NCBI Taxonomy" id="83212"/>
    <lineage>
        <taxon>Eukaryota</taxon>
        <taxon>Fungi</taxon>
        <taxon>Dikarya</taxon>
        <taxon>Ascomycota</taxon>
        <taxon>Pezizomycotina</taxon>
        <taxon>Sordariomycetes</taxon>
        <taxon>Hypocreomycetidae</taxon>
        <taxon>Hypocreales</taxon>
        <taxon>Clavicipitaceae</taxon>
        <taxon>Claviceps</taxon>
    </lineage>
</organism>
<dbReference type="InterPro" id="IPR011333">
    <property type="entry name" value="SKP1/BTB/POZ_sf"/>
</dbReference>
<dbReference type="Proteomes" id="UP000811619">
    <property type="component" value="Unassembled WGS sequence"/>
</dbReference>
<keyword evidence="2" id="KW-1185">Reference proteome</keyword>
<comment type="caution">
    <text evidence="1">The sequence shown here is derived from an EMBL/GenBank/DDBJ whole genome shotgun (WGS) entry which is preliminary data.</text>
</comment>
<dbReference type="EMBL" id="SRPY01000912">
    <property type="protein sequence ID" value="KAG5916199.1"/>
    <property type="molecule type" value="Genomic_DNA"/>
</dbReference>
<gene>
    <name evidence="1" type="ORF">E4U42_007775</name>
</gene>
<evidence type="ECO:0008006" key="3">
    <source>
        <dbReference type="Google" id="ProtNLM"/>
    </source>
</evidence>
<dbReference type="AlphaFoldDB" id="A0A8K0NIB0"/>
<accession>A0A8K0NIB0</accession>
<name>A0A8K0NIB0_9HYPO</name>
<evidence type="ECO:0000313" key="2">
    <source>
        <dbReference type="Proteomes" id="UP000811619"/>
    </source>
</evidence>
<dbReference type="OrthoDB" id="4949700at2759"/>
<reference evidence="1" key="1">
    <citation type="journal article" date="2020" name="bioRxiv">
        <title>Whole genome comparisons of ergot fungi reveals the divergence and evolution of species within the genus Claviceps are the result of varying mechanisms driving genome evolution and host range expansion.</title>
        <authorList>
            <person name="Wyka S.A."/>
            <person name="Mondo S.J."/>
            <person name="Liu M."/>
            <person name="Dettman J."/>
            <person name="Nalam V."/>
            <person name="Broders K.D."/>
        </authorList>
    </citation>
    <scope>NUCLEOTIDE SEQUENCE</scope>
    <source>
        <strain evidence="1">CCC 489</strain>
    </source>
</reference>
<dbReference type="CDD" id="cd18186">
    <property type="entry name" value="BTB_POZ_ZBTB_KLHL-like"/>
    <property type="match status" value="1"/>
</dbReference>
<protein>
    <recommendedName>
        <fullName evidence="3">BTB domain-containing protein</fullName>
    </recommendedName>
</protein>
<sequence length="189" mass="21488">MEPRNREYHELDPDGDIVLHLRHITPGFFDWVDDDDDEQPVGWPATADVGDVESVSFKVSSKHLILASPYFRAMLCGGWKESITSVKRGENEDNSPRGRVGELVESGQDGLIENTALPETTASRWDRRVFLLLLNILHGHHHDVPSRVDLHVMIRVAIMVDYYMCHDATAFFGNVWLDHINNNWSIPCG</sequence>
<dbReference type="Gene3D" id="3.30.710.10">
    <property type="entry name" value="Potassium Channel Kv1.1, Chain A"/>
    <property type="match status" value="1"/>
</dbReference>